<proteinExistence type="predicted"/>
<keyword evidence="2" id="KW-1185">Reference proteome</keyword>
<name>A0ACB7YCM8_9ERIC</name>
<dbReference type="Proteomes" id="UP000828048">
    <property type="component" value="Chromosome 8"/>
</dbReference>
<sequence>MLYRTHHHPFFFPLNPFTTPILSLPTSTTPPSSIQEMDCVEGVLKGSFGPEETAAVLKMPQNHPPVFDDLSAGNGQGGVVSGDDFFVDDLLDFSEGGIEDGFCGVKEEDEEEEKEEKIVVENKETVPCRSNNFSVIDDFPSVPCSELSVPADDLADLEWLSNFVDDSSLNYSLQVPAGKIPEKPIPVSQRPEPAGIQDQTKSCFKTPVQTKARSKRSRTGFRVWSLDCISLTDSSSTSSSSSSTTQTADSVLGPAVDPVKKRMRKKPVAGGGGGTQQPRRCSHCLVQKTPQWRAGPLGAKTLCNACGVRFKSGRLLPEYRPACSPTFLSDVHSNNHRKVLEMRRKKEGEDGLAPPVQSF</sequence>
<accession>A0ACB7YCM8</accession>
<evidence type="ECO:0000313" key="2">
    <source>
        <dbReference type="Proteomes" id="UP000828048"/>
    </source>
</evidence>
<dbReference type="EMBL" id="CM037158">
    <property type="protein sequence ID" value="KAH7851291.1"/>
    <property type="molecule type" value="Genomic_DNA"/>
</dbReference>
<gene>
    <name evidence="1" type="ORF">Vadar_009479</name>
</gene>
<evidence type="ECO:0000313" key="1">
    <source>
        <dbReference type="EMBL" id="KAH7851291.1"/>
    </source>
</evidence>
<reference evidence="1 2" key="1">
    <citation type="journal article" date="2021" name="Hortic Res">
        <title>High-quality reference genome and annotation aids understanding of berry development for evergreen blueberry (Vaccinium darrowii).</title>
        <authorList>
            <person name="Yu J."/>
            <person name="Hulse-Kemp A.M."/>
            <person name="Babiker E."/>
            <person name="Staton M."/>
        </authorList>
    </citation>
    <scope>NUCLEOTIDE SEQUENCE [LARGE SCALE GENOMIC DNA]</scope>
    <source>
        <strain evidence="2">cv. NJ 8807/NJ 8810</strain>
        <tissue evidence="1">Young leaf</tissue>
    </source>
</reference>
<organism evidence="1 2">
    <name type="scientific">Vaccinium darrowii</name>
    <dbReference type="NCBI Taxonomy" id="229202"/>
    <lineage>
        <taxon>Eukaryota</taxon>
        <taxon>Viridiplantae</taxon>
        <taxon>Streptophyta</taxon>
        <taxon>Embryophyta</taxon>
        <taxon>Tracheophyta</taxon>
        <taxon>Spermatophyta</taxon>
        <taxon>Magnoliopsida</taxon>
        <taxon>eudicotyledons</taxon>
        <taxon>Gunneridae</taxon>
        <taxon>Pentapetalae</taxon>
        <taxon>asterids</taxon>
        <taxon>Ericales</taxon>
        <taxon>Ericaceae</taxon>
        <taxon>Vaccinioideae</taxon>
        <taxon>Vaccinieae</taxon>
        <taxon>Vaccinium</taxon>
    </lineage>
</organism>
<comment type="caution">
    <text evidence="1">The sequence shown here is derived from an EMBL/GenBank/DDBJ whole genome shotgun (WGS) entry which is preliminary data.</text>
</comment>
<protein>
    <submittedName>
        <fullName evidence="1">Uncharacterized protein</fullName>
    </submittedName>
</protein>